<dbReference type="GO" id="GO:0005576">
    <property type="term" value="C:extracellular region"/>
    <property type="evidence" value="ECO:0007669"/>
    <property type="project" value="UniProtKB-SubCell"/>
</dbReference>
<gene>
    <name evidence="8" type="ORF">V9T40_013081</name>
</gene>
<name>A0AAN9TMU5_9HEMI</name>
<comment type="similarity">
    <text evidence="2">Belongs to the FARP (FMRFamide related peptide) family.</text>
</comment>
<feature type="chain" id="PRO_5043043118" evidence="7">
    <location>
        <begin position="21"/>
        <end position="469"/>
    </location>
</feature>
<feature type="region of interest" description="Disordered" evidence="6">
    <location>
        <begin position="303"/>
        <end position="446"/>
    </location>
</feature>
<feature type="compositionally biased region" description="Acidic residues" evidence="6">
    <location>
        <begin position="368"/>
        <end position="381"/>
    </location>
</feature>
<dbReference type="AlphaFoldDB" id="A0AAN9TMU5"/>
<dbReference type="PANTHER" id="PTHR20986:SF24">
    <property type="entry name" value="FMRFAMIDE-LIKE NEUROPEPTIDES 1"/>
    <property type="match status" value="1"/>
</dbReference>
<evidence type="ECO:0000313" key="9">
    <source>
        <dbReference type="Proteomes" id="UP001367676"/>
    </source>
</evidence>
<sequence length="469" mass="51068">MGCIRLSVLLTHLVLGLAFAVPEIGVVANRELLAAKRLSLRSSDPLTRRSLDTHFMRFGRSGGGTRLSASKVNVKREAYGLGATADDASPPRHATASAAPASAASLTCVPDADTDGRVICYTPFNVSRHFLLVTERGDGDGGNSVQQQRRRRRRMMGNRGDGQRDGAAVLDEVVDADSAAGRATDDDEDVGGDGPHENVQKDGRNGTTRRSRVRRANKLRFGRSTASEQRDVDAFARFGRRHDNFMRLGRANDKKNEWPNRQLQFGMSNANAAAATATSQDDKRASQNFLRFGRAPVPVPKAVRRRPEEDDESVVDDGPVAARVDRRGPADMNRLRLGRSSEQIGARVARRHGNFMRLGRDGTGGGDGDGDDDNNENDNADNTDGAKQRQLETEEEKVEEEQAQEEGSAASAADSPFVGRATRRHGNFMRLGRSSGGGGGDDDSDLNLNLDMFRETRRRDSFLRLGRGA</sequence>
<feature type="region of interest" description="Disordered" evidence="6">
    <location>
        <begin position="135"/>
        <end position="167"/>
    </location>
</feature>
<keyword evidence="3" id="KW-0964">Secreted</keyword>
<protein>
    <submittedName>
        <fullName evidence="8">Uncharacterized protein</fullName>
    </submittedName>
</protein>
<feature type="region of interest" description="Disordered" evidence="6">
    <location>
        <begin position="179"/>
        <end position="228"/>
    </location>
</feature>
<evidence type="ECO:0000256" key="1">
    <source>
        <dbReference type="ARBA" id="ARBA00004613"/>
    </source>
</evidence>
<dbReference type="EMBL" id="JBBCAQ010000018">
    <property type="protein sequence ID" value="KAK7595256.1"/>
    <property type="molecule type" value="Genomic_DNA"/>
</dbReference>
<evidence type="ECO:0000256" key="5">
    <source>
        <dbReference type="ARBA" id="ARBA00023320"/>
    </source>
</evidence>
<keyword evidence="4" id="KW-0027">Amidation</keyword>
<keyword evidence="9" id="KW-1185">Reference proteome</keyword>
<evidence type="ECO:0000256" key="2">
    <source>
        <dbReference type="ARBA" id="ARBA00006356"/>
    </source>
</evidence>
<evidence type="ECO:0000256" key="4">
    <source>
        <dbReference type="ARBA" id="ARBA00022815"/>
    </source>
</evidence>
<comment type="caution">
    <text evidence="8">The sequence shown here is derived from an EMBL/GenBank/DDBJ whole genome shotgun (WGS) entry which is preliminary data.</text>
</comment>
<dbReference type="Proteomes" id="UP001367676">
    <property type="component" value="Unassembled WGS sequence"/>
</dbReference>
<evidence type="ECO:0000256" key="6">
    <source>
        <dbReference type="SAM" id="MobiDB-lite"/>
    </source>
</evidence>
<proteinExistence type="inferred from homology"/>
<reference evidence="8 9" key="1">
    <citation type="submission" date="2024-03" db="EMBL/GenBank/DDBJ databases">
        <title>Adaptation during the transition from Ophiocordyceps entomopathogen to insect associate is accompanied by gene loss and intensified selection.</title>
        <authorList>
            <person name="Ward C.M."/>
            <person name="Onetto C.A."/>
            <person name="Borneman A.R."/>
        </authorList>
    </citation>
    <scope>NUCLEOTIDE SEQUENCE [LARGE SCALE GENOMIC DNA]</scope>
    <source>
        <strain evidence="8">AWRI1</strain>
        <tissue evidence="8">Single Adult Female</tissue>
    </source>
</reference>
<dbReference type="GO" id="GO:0007218">
    <property type="term" value="P:neuropeptide signaling pathway"/>
    <property type="evidence" value="ECO:0007669"/>
    <property type="project" value="UniProtKB-KW"/>
</dbReference>
<feature type="compositionally biased region" description="Basic residues" evidence="6">
    <location>
        <begin position="207"/>
        <end position="221"/>
    </location>
</feature>
<keyword evidence="5" id="KW-0527">Neuropeptide</keyword>
<dbReference type="PANTHER" id="PTHR20986">
    <property type="entry name" value="FMRFAMIDE-RELATED PEPTIDES"/>
    <property type="match status" value="1"/>
</dbReference>
<organism evidence="8 9">
    <name type="scientific">Parthenolecanium corni</name>
    <dbReference type="NCBI Taxonomy" id="536013"/>
    <lineage>
        <taxon>Eukaryota</taxon>
        <taxon>Metazoa</taxon>
        <taxon>Ecdysozoa</taxon>
        <taxon>Arthropoda</taxon>
        <taxon>Hexapoda</taxon>
        <taxon>Insecta</taxon>
        <taxon>Pterygota</taxon>
        <taxon>Neoptera</taxon>
        <taxon>Paraneoptera</taxon>
        <taxon>Hemiptera</taxon>
        <taxon>Sternorrhyncha</taxon>
        <taxon>Coccoidea</taxon>
        <taxon>Coccidae</taxon>
        <taxon>Parthenolecanium</taxon>
    </lineage>
</organism>
<keyword evidence="7" id="KW-0732">Signal</keyword>
<evidence type="ECO:0000256" key="7">
    <source>
        <dbReference type="SAM" id="SignalP"/>
    </source>
</evidence>
<feature type="signal peptide" evidence="7">
    <location>
        <begin position="1"/>
        <end position="20"/>
    </location>
</feature>
<feature type="compositionally biased region" description="Basic and acidic residues" evidence="6">
    <location>
        <begin position="194"/>
        <end position="204"/>
    </location>
</feature>
<feature type="compositionally biased region" description="Acidic residues" evidence="6">
    <location>
        <begin position="393"/>
        <end position="404"/>
    </location>
</feature>
<evidence type="ECO:0000256" key="3">
    <source>
        <dbReference type="ARBA" id="ARBA00022525"/>
    </source>
</evidence>
<evidence type="ECO:0000313" key="8">
    <source>
        <dbReference type="EMBL" id="KAK7595256.1"/>
    </source>
</evidence>
<accession>A0AAN9TMU5</accession>
<comment type="subcellular location">
    <subcellularLocation>
        <location evidence="1">Secreted</location>
    </subcellularLocation>
</comment>
<dbReference type="InterPro" id="IPR051041">
    <property type="entry name" value="FMRFamide-related_np"/>
</dbReference>